<dbReference type="InParanoid" id="A0A251UPI5"/>
<name>A0A251UPI5_HELAN</name>
<evidence type="ECO:0000313" key="3">
    <source>
        <dbReference type="Proteomes" id="UP000215914"/>
    </source>
</evidence>
<reference evidence="2" key="2">
    <citation type="submission" date="2017-02" db="EMBL/GenBank/DDBJ databases">
        <title>Sunflower complete genome.</title>
        <authorList>
            <person name="Langlade N."/>
            <person name="Munos S."/>
        </authorList>
    </citation>
    <scope>NUCLEOTIDE SEQUENCE [LARGE SCALE GENOMIC DNA]</scope>
    <source>
        <tissue evidence="2">Leaves</tissue>
    </source>
</reference>
<keyword evidence="3" id="KW-1185">Reference proteome</keyword>
<dbReference type="Proteomes" id="UP000215914">
    <property type="component" value="Chromosome 5"/>
</dbReference>
<gene>
    <name evidence="2" type="ORF">HannXRQ_Chr05g0145601</name>
    <name evidence="1" type="ORF">HanXRQr2_Chr05g0203681</name>
</gene>
<sequence length="67" mass="7823">MLRRLSGVDNLPWPSNCTGSYVQPQHIMLWWHFLKRISTSSSFWSILPPLNRPHLSLSLSTYGNPYH</sequence>
<accession>A0A251UPI5</accession>
<proteinExistence type="predicted"/>
<dbReference type="EMBL" id="MNCJ02000320">
    <property type="protein sequence ID" value="KAF5804992.1"/>
    <property type="molecule type" value="Genomic_DNA"/>
</dbReference>
<reference evidence="1" key="3">
    <citation type="submission" date="2020-06" db="EMBL/GenBank/DDBJ databases">
        <title>Helianthus annuus Genome sequencing and assembly Release 2.</title>
        <authorList>
            <person name="Gouzy J."/>
            <person name="Langlade N."/>
            <person name="Munos S."/>
        </authorList>
    </citation>
    <scope>NUCLEOTIDE SEQUENCE</scope>
    <source>
        <tissue evidence="1">Leaves</tissue>
    </source>
</reference>
<dbReference type="Gramene" id="mRNA:HanXRQr2_Chr05g0203681">
    <property type="protein sequence ID" value="mRNA:HanXRQr2_Chr05g0203681"/>
    <property type="gene ID" value="HanXRQr2_Chr05g0203681"/>
</dbReference>
<reference evidence="1 3" key="1">
    <citation type="journal article" date="2017" name="Nature">
        <title>The sunflower genome provides insights into oil metabolism, flowering and Asterid evolution.</title>
        <authorList>
            <person name="Badouin H."/>
            <person name="Gouzy J."/>
            <person name="Grassa C.J."/>
            <person name="Murat F."/>
            <person name="Staton S.E."/>
            <person name="Cottret L."/>
            <person name="Lelandais-Briere C."/>
            <person name="Owens G.L."/>
            <person name="Carrere S."/>
            <person name="Mayjonade B."/>
            <person name="Legrand L."/>
            <person name="Gill N."/>
            <person name="Kane N.C."/>
            <person name="Bowers J.E."/>
            <person name="Hubner S."/>
            <person name="Bellec A."/>
            <person name="Berard A."/>
            <person name="Berges H."/>
            <person name="Blanchet N."/>
            <person name="Boniface M.C."/>
            <person name="Brunel D."/>
            <person name="Catrice O."/>
            <person name="Chaidir N."/>
            <person name="Claudel C."/>
            <person name="Donnadieu C."/>
            <person name="Faraut T."/>
            <person name="Fievet G."/>
            <person name="Helmstetter N."/>
            <person name="King M."/>
            <person name="Knapp S.J."/>
            <person name="Lai Z."/>
            <person name="Le Paslier M.C."/>
            <person name="Lippi Y."/>
            <person name="Lorenzon L."/>
            <person name="Mandel J.R."/>
            <person name="Marage G."/>
            <person name="Marchand G."/>
            <person name="Marquand E."/>
            <person name="Bret-Mestries E."/>
            <person name="Morien E."/>
            <person name="Nambeesan S."/>
            <person name="Nguyen T."/>
            <person name="Pegot-Espagnet P."/>
            <person name="Pouilly N."/>
            <person name="Raftis F."/>
            <person name="Sallet E."/>
            <person name="Schiex T."/>
            <person name="Thomas J."/>
            <person name="Vandecasteele C."/>
            <person name="Vares D."/>
            <person name="Vear F."/>
            <person name="Vautrin S."/>
            <person name="Crespi M."/>
            <person name="Mangin B."/>
            <person name="Burke J.M."/>
            <person name="Salse J."/>
            <person name="Munos S."/>
            <person name="Vincourt P."/>
            <person name="Rieseberg L.H."/>
            <person name="Langlade N.B."/>
        </authorList>
    </citation>
    <scope>NUCLEOTIDE SEQUENCE [LARGE SCALE GENOMIC DNA]</scope>
    <source>
        <strain evidence="3">cv. SF193</strain>
        <tissue evidence="1">Leaves</tissue>
    </source>
</reference>
<evidence type="ECO:0000313" key="1">
    <source>
        <dbReference type="EMBL" id="KAF5804992.1"/>
    </source>
</evidence>
<evidence type="ECO:0000313" key="2">
    <source>
        <dbReference type="EMBL" id="OTG25248.1"/>
    </source>
</evidence>
<dbReference type="AlphaFoldDB" id="A0A251UPI5"/>
<dbReference type="EMBL" id="CM007894">
    <property type="protein sequence ID" value="OTG25248.1"/>
    <property type="molecule type" value="Genomic_DNA"/>
</dbReference>
<protein>
    <submittedName>
        <fullName evidence="2">Uncharacterized protein</fullName>
    </submittedName>
</protein>
<organism evidence="2 3">
    <name type="scientific">Helianthus annuus</name>
    <name type="common">Common sunflower</name>
    <dbReference type="NCBI Taxonomy" id="4232"/>
    <lineage>
        <taxon>Eukaryota</taxon>
        <taxon>Viridiplantae</taxon>
        <taxon>Streptophyta</taxon>
        <taxon>Embryophyta</taxon>
        <taxon>Tracheophyta</taxon>
        <taxon>Spermatophyta</taxon>
        <taxon>Magnoliopsida</taxon>
        <taxon>eudicotyledons</taxon>
        <taxon>Gunneridae</taxon>
        <taxon>Pentapetalae</taxon>
        <taxon>asterids</taxon>
        <taxon>campanulids</taxon>
        <taxon>Asterales</taxon>
        <taxon>Asteraceae</taxon>
        <taxon>Asteroideae</taxon>
        <taxon>Heliantheae alliance</taxon>
        <taxon>Heliantheae</taxon>
        <taxon>Helianthus</taxon>
    </lineage>
</organism>